<dbReference type="AlphaFoldDB" id="A0AAJ5YTV9"/>
<evidence type="ECO:0000256" key="6">
    <source>
        <dbReference type="ARBA" id="ARBA00022692"/>
    </source>
</evidence>
<feature type="transmembrane region" description="Helical" evidence="10">
    <location>
        <begin position="535"/>
        <end position="554"/>
    </location>
</feature>
<feature type="transmembrane region" description="Helical" evidence="10">
    <location>
        <begin position="509"/>
        <end position="526"/>
    </location>
</feature>
<feature type="region of interest" description="Disordered" evidence="11">
    <location>
        <begin position="1"/>
        <end position="133"/>
    </location>
</feature>
<feature type="compositionally biased region" description="Polar residues" evidence="11">
    <location>
        <begin position="686"/>
        <end position="714"/>
    </location>
</feature>
<feature type="compositionally biased region" description="Basic and acidic residues" evidence="11">
    <location>
        <begin position="67"/>
        <end position="84"/>
    </location>
</feature>
<dbReference type="PANTHER" id="PTHR12413">
    <property type="entry name" value="DOLICHYL GLYCOSYLTRANSFERASE"/>
    <property type="match status" value="1"/>
</dbReference>
<protein>
    <recommendedName>
        <fullName evidence="10">Alpha-1,3-glucosyltransferase</fullName>
        <ecNumber evidence="10">2.4.1.-</ecNumber>
    </recommendedName>
</protein>
<organism evidence="12 13">
    <name type="scientific">Malassezia yamatoensis</name>
    <dbReference type="NCBI Taxonomy" id="253288"/>
    <lineage>
        <taxon>Eukaryota</taxon>
        <taxon>Fungi</taxon>
        <taxon>Dikarya</taxon>
        <taxon>Basidiomycota</taxon>
        <taxon>Ustilaginomycotina</taxon>
        <taxon>Malasseziomycetes</taxon>
        <taxon>Malasseziales</taxon>
        <taxon>Malasseziaceae</taxon>
        <taxon>Malassezia</taxon>
    </lineage>
</organism>
<feature type="transmembrane region" description="Helical" evidence="10">
    <location>
        <begin position="742"/>
        <end position="762"/>
    </location>
</feature>
<feature type="compositionally biased region" description="Basic and acidic residues" evidence="11">
    <location>
        <begin position="1"/>
        <end position="22"/>
    </location>
</feature>
<evidence type="ECO:0000256" key="11">
    <source>
        <dbReference type="SAM" id="MobiDB-lite"/>
    </source>
</evidence>
<dbReference type="Proteomes" id="UP001219567">
    <property type="component" value="Chromosome 3"/>
</dbReference>
<keyword evidence="8 10" id="KW-1133">Transmembrane helix</keyword>
<name>A0AAJ5YTV9_9BASI</name>
<dbReference type="InterPro" id="IPR004856">
    <property type="entry name" value="Glyco_trans_ALG6/ALG8"/>
</dbReference>
<feature type="region of interest" description="Disordered" evidence="11">
    <location>
        <begin position="180"/>
        <end position="236"/>
    </location>
</feature>
<evidence type="ECO:0000313" key="12">
    <source>
        <dbReference type="EMBL" id="WFC99676.1"/>
    </source>
</evidence>
<feature type="compositionally biased region" description="Polar residues" evidence="11">
    <location>
        <begin position="41"/>
        <end position="56"/>
    </location>
</feature>
<keyword evidence="5 10" id="KW-0808">Transferase</keyword>
<evidence type="ECO:0000256" key="9">
    <source>
        <dbReference type="ARBA" id="ARBA00023136"/>
    </source>
</evidence>
<feature type="transmembrane region" description="Helical" evidence="10">
    <location>
        <begin position="274"/>
        <end position="295"/>
    </location>
</feature>
<evidence type="ECO:0000256" key="7">
    <source>
        <dbReference type="ARBA" id="ARBA00022824"/>
    </source>
</evidence>
<comment type="subcellular location">
    <subcellularLocation>
        <location evidence="1 10">Endoplasmic reticulum membrane</location>
        <topology evidence="1 10">Multi-pass membrane protein</topology>
    </subcellularLocation>
</comment>
<proteinExistence type="inferred from homology"/>
<evidence type="ECO:0000256" key="5">
    <source>
        <dbReference type="ARBA" id="ARBA00022679"/>
    </source>
</evidence>
<keyword evidence="4 10" id="KW-0328">Glycosyltransferase</keyword>
<evidence type="ECO:0000256" key="3">
    <source>
        <dbReference type="ARBA" id="ARBA00008715"/>
    </source>
</evidence>
<gene>
    <name evidence="12" type="primary">ALG6</name>
    <name evidence="12" type="ORF">MYAM1_002421</name>
</gene>
<dbReference type="GO" id="GO:0005789">
    <property type="term" value="C:endoplasmic reticulum membrane"/>
    <property type="evidence" value="ECO:0007669"/>
    <property type="project" value="UniProtKB-SubCell"/>
</dbReference>
<dbReference type="EMBL" id="CP119945">
    <property type="protein sequence ID" value="WFC99676.1"/>
    <property type="molecule type" value="Genomic_DNA"/>
</dbReference>
<keyword evidence="13" id="KW-1185">Reference proteome</keyword>
<feature type="compositionally biased region" description="Low complexity" evidence="11">
    <location>
        <begin position="188"/>
        <end position="200"/>
    </location>
</feature>
<dbReference type="GO" id="GO:0042281">
    <property type="term" value="F:dolichyl pyrophosphate Man9GlcNAc2 alpha-1,3-glucosyltransferase activity"/>
    <property type="evidence" value="ECO:0007669"/>
    <property type="project" value="TreeGrafter"/>
</dbReference>
<sequence>MASREEIRDLRVDLDADFDRSADIPLGAARIRTRRPREKPSTSSLGSSSRAPSQPSYRPASSRRLAHIPDDAELVDSRPNDKSIEQWLSSNLPPSVRIPREKTSRHGRASSSSSHRHRVDDTSSVRERISRNDHAEVLSAKALSSSSRLLRPGRLDSNAYLPDDPSAQRSYERIANWRDQNAEHAKRQSISTSQRKSSTSLHADLQSSAHQLPLPRPQTHRPSSEMQSGRGVDGSSAIARSGIRRAAPTVPVQSTDSPLRDVLRWLNHEEYQQSIYLLGLGCMLLIRSLIAIGGYSGQASPPMYGDLEAQRHWMELTWHLPPSQWYLYDLPYWGLDYPPLTAWVSYGWAWLAMKFPILHSSFALKSSRGAESVPLLVFMRSSVCIMEALIYIPAVKFFLNRKLQGRSSRAKQVVLFTVLLQPALLLIDHGHFQYNSVMLGLSTVCFTLLSTKLPNVHVRAHLPLDVDLSSSAGLQRMLLDSLSRQISYEYVLAAVFFSLSLCFKQMALYYAPVVFVVMLGRCIGLARSPHPSRGVWLFLGLAAATLATFLLAFLPWAYDTQSLWQCIIRIFPLARGVFEDKVANVWCFLSVLPIGRYKLHRALPAATLAKISLVATLLSLLPGCLLLMRASIETVRLESILDDAQAAQVVDKVRKRSGTSIASGRETASVRPASRLESIAAHSKAPSANESSHGSDRMSNTSQSLFAGSTSTWVASGRPRPRISLPGRESQPRALSASMSPVAALLPYTLLSTSLAFFLLGFQTHEKSILLPLLPLTLLLTTKGDTTGAGAAQDDWEWAIFANNVGVFG</sequence>
<feature type="compositionally biased region" description="Basic and acidic residues" evidence="11">
    <location>
        <begin position="118"/>
        <end position="133"/>
    </location>
</feature>
<keyword evidence="6 10" id="KW-0812">Transmembrane</keyword>
<feature type="region of interest" description="Disordered" evidence="11">
    <location>
        <begin position="680"/>
        <end position="732"/>
    </location>
</feature>
<evidence type="ECO:0000256" key="10">
    <source>
        <dbReference type="RuleBase" id="RU363110"/>
    </source>
</evidence>
<evidence type="ECO:0000256" key="1">
    <source>
        <dbReference type="ARBA" id="ARBA00004477"/>
    </source>
</evidence>
<comment type="similarity">
    <text evidence="3 10">Belongs to the ALG6/ALG8 glucosyltransferase family.</text>
</comment>
<feature type="transmembrane region" description="Helical" evidence="10">
    <location>
        <begin position="375"/>
        <end position="398"/>
    </location>
</feature>
<accession>A0AAJ5YTV9</accession>
<comment type="caution">
    <text evidence="10">Lacks conserved residue(s) required for the propagation of feature annotation.</text>
</comment>
<evidence type="ECO:0000256" key="4">
    <source>
        <dbReference type="ARBA" id="ARBA00022676"/>
    </source>
</evidence>
<keyword evidence="7 10" id="KW-0256">Endoplasmic reticulum</keyword>
<feature type="transmembrane region" description="Helical" evidence="10">
    <location>
        <begin position="611"/>
        <end position="632"/>
    </location>
</feature>
<feature type="transmembrane region" description="Helical" evidence="10">
    <location>
        <begin position="410"/>
        <end position="427"/>
    </location>
</feature>
<reference evidence="12 13" key="1">
    <citation type="submission" date="2023-03" db="EMBL/GenBank/DDBJ databases">
        <title>Mating type loci evolution in Malassezia.</title>
        <authorList>
            <person name="Coelho M.A."/>
        </authorList>
    </citation>
    <scope>NUCLEOTIDE SEQUENCE [LARGE SCALE GENOMIC DNA]</scope>
    <source>
        <strain evidence="12 13">CBS 9725</strain>
    </source>
</reference>
<evidence type="ECO:0000256" key="8">
    <source>
        <dbReference type="ARBA" id="ARBA00022989"/>
    </source>
</evidence>
<dbReference type="EC" id="2.4.1.-" evidence="10"/>
<dbReference type="PANTHER" id="PTHR12413:SF1">
    <property type="entry name" value="DOLICHYL PYROPHOSPHATE MAN9GLCNAC2 ALPHA-1,3-GLUCOSYLTRANSFERASE"/>
    <property type="match status" value="1"/>
</dbReference>
<keyword evidence="9 10" id="KW-0472">Membrane</keyword>
<dbReference type="Pfam" id="PF03155">
    <property type="entry name" value="Alg6_Alg8"/>
    <property type="match status" value="3"/>
</dbReference>
<evidence type="ECO:0000313" key="13">
    <source>
        <dbReference type="Proteomes" id="UP001219567"/>
    </source>
</evidence>
<evidence type="ECO:0000256" key="2">
    <source>
        <dbReference type="ARBA" id="ARBA00004922"/>
    </source>
</evidence>
<comment type="pathway">
    <text evidence="2 10">Protein modification; protein glycosylation.</text>
</comment>